<organism evidence="1">
    <name type="scientific">Podoviridae sp. ctU557</name>
    <dbReference type="NCBI Taxonomy" id="2827736"/>
    <lineage>
        <taxon>Viruses</taxon>
        <taxon>Duplodnaviria</taxon>
        <taxon>Heunggongvirae</taxon>
        <taxon>Uroviricota</taxon>
        <taxon>Caudoviricetes</taxon>
    </lineage>
</organism>
<name>A0A8S5T861_9CAUD</name>
<accession>A0A8S5T861</accession>
<protein>
    <submittedName>
        <fullName evidence="1">Type II secretion system, protein M</fullName>
    </submittedName>
</protein>
<reference evidence="1" key="1">
    <citation type="journal article" date="2021" name="Proc. Natl. Acad. Sci. U.S.A.">
        <title>A Catalog of Tens of Thousands of Viruses from Human Metagenomes Reveals Hidden Associations with Chronic Diseases.</title>
        <authorList>
            <person name="Tisza M.J."/>
            <person name="Buck C.B."/>
        </authorList>
    </citation>
    <scope>NUCLEOTIDE SEQUENCE</scope>
    <source>
        <strain evidence="1">CtU557</strain>
    </source>
</reference>
<evidence type="ECO:0000313" key="1">
    <source>
        <dbReference type="EMBL" id="DAF59532.1"/>
    </source>
</evidence>
<dbReference type="EMBL" id="BK032771">
    <property type="protein sequence ID" value="DAF59532.1"/>
    <property type="molecule type" value="Genomic_DNA"/>
</dbReference>
<proteinExistence type="predicted"/>
<sequence length="45" mass="4904">MSKREKVILAVVLVVTAVAVYIDHQNTQECLKRGGAELVCYGIKG</sequence>